<sequence>LKAARVLCARSLKLRAGARAVLHNARLIGPLHAHERFTLDDFLLLERYSNQVYADKISEVLDKKKKVSKNDVDDDDDDDIVNLNNEDRLKVISVLASRSPKVRTP</sequence>
<dbReference type="Pfam" id="PF18403">
    <property type="entry name" value="Thioredoxin_15"/>
    <property type="match status" value="1"/>
</dbReference>
<name>A0A1E1VY33_PECGO</name>
<feature type="non-terminal residue" evidence="2">
    <location>
        <position position="105"/>
    </location>
</feature>
<dbReference type="EMBL" id="GDQN01006106">
    <property type="protein sequence ID" value="JAT84948.1"/>
    <property type="molecule type" value="Transcribed_RNA"/>
</dbReference>
<proteinExistence type="predicted"/>
<dbReference type="EMBL" id="GDQN01011401">
    <property type="protein sequence ID" value="JAT79653.1"/>
    <property type="molecule type" value="Transcribed_RNA"/>
</dbReference>
<accession>A0A1E1VY33</accession>
<reference evidence="2" key="1">
    <citation type="submission" date="2015-09" db="EMBL/GenBank/DDBJ databases">
        <title>De novo assembly of Pectinophora gossypiella (Pink Bollworm) gut transcriptome.</title>
        <authorList>
            <person name="Tassone E.E."/>
        </authorList>
    </citation>
    <scope>NUCLEOTIDE SEQUENCE</scope>
</reference>
<dbReference type="InterPro" id="IPR040525">
    <property type="entry name" value="UGGT_TRXL_4"/>
</dbReference>
<evidence type="ECO:0000259" key="1">
    <source>
        <dbReference type="Pfam" id="PF18403"/>
    </source>
</evidence>
<protein>
    <recommendedName>
        <fullName evidence="1">UDP-glucose:glycoprotein glucosyltransferase thioredoxin-like domain-containing protein</fullName>
    </recommendedName>
</protein>
<feature type="domain" description="UDP-glucose:glycoprotein glucosyltransferase thioredoxin-like" evidence="1">
    <location>
        <begin position="2"/>
        <end position="69"/>
    </location>
</feature>
<dbReference type="OrthoDB" id="27683at2759"/>
<organism evidence="2">
    <name type="scientific">Pectinophora gossypiella</name>
    <name type="common">Cotton pink bollworm</name>
    <name type="synonym">Depressaria gossypiella</name>
    <dbReference type="NCBI Taxonomy" id="13191"/>
    <lineage>
        <taxon>Eukaryota</taxon>
        <taxon>Metazoa</taxon>
        <taxon>Ecdysozoa</taxon>
        <taxon>Arthropoda</taxon>
        <taxon>Hexapoda</taxon>
        <taxon>Insecta</taxon>
        <taxon>Pterygota</taxon>
        <taxon>Neoptera</taxon>
        <taxon>Endopterygota</taxon>
        <taxon>Lepidoptera</taxon>
        <taxon>Glossata</taxon>
        <taxon>Ditrysia</taxon>
        <taxon>Gelechioidea</taxon>
        <taxon>Gelechiidae</taxon>
        <taxon>Apatetrinae</taxon>
        <taxon>Pectinophora</taxon>
    </lineage>
</organism>
<dbReference type="AlphaFoldDB" id="A0A1E1VY33"/>
<evidence type="ECO:0000313" key="2">
    <source>
        <dbReference type="EMBL" id="JAT79653.1"/>
    </source>
</evidence>
<evidence type="ECO:0000313" key="3">
    <source>
        <dbReference type="EMBL" id="JAT84948.1"/>
    </source>
</evidence>
<gene>
    <name evidence="2" type="ORF">g.11618</name>
    <name evidence="3" type="ORF">g.11620</name>
</gene>
<feature type="non-terminal residue" evidence="2">
    <location>
        <position position="1"/>
    </location>
</feature>